<keyword evidence="1" id="KW-0472">Membrane</keyword>
<dbReference type="STRING" id="743721.Psesu_3102"/>
<feature type="transmembrane region" description="Helical" evidence="1">
    <location>
        <begin position="136"/>
        <end position="157"/>
    </location>
</feature>
<keyword evidence="3" id="KW-1185">Reference proteome</keyword>
<feature type="transmembrane region" description="Helical" evidence="1">
    <location>
        <begin position="169"/>
        <end position="188"/>
    </location>
</feature>
<gene>
    <name evidence="2" type="ordered locus">Psesu_3102</name>
</gene>
<accession>E6WXF6</accession>
<feature type="transmembrane region" description="Helical" evidence="1">
    <location>
        <begin position="74"/>
        <end position="92"/>
    </location>
</feature>
<proteinExistence type="predicted"/>
<sequence>MKPTSPRLLALMAAASLGLGLLLPRLIPGLPDAVTGVLLGAAFGLGLAALMYWRLPSPCDTAPAALRRRYTREIAVSMSAYAVAVIVSLLLLKRADLDTPVRALVALLPVPPIALVLRAMVRYIRDVDEMQQRIELEAVSIGTALVCMVYMAGGFLQAAKVIDVPSASAMIWVFPFICATYGVAKAVVIRRYQ</sequence>
<dbReference type="eggNOG" id="ENOG5032YPN">
    <property type="taxonomic scope" value="Bacteria"/>
</dbReference>
<feature type="transmembrane region" description="Helical" evidence="1">
    <location>
        <begin position="34"/>
        <end position="53"/>
    </location>
</feature>
<protein>
    <recommendedName>
        <fullName evidence="4">Transmembrane protein</fullName>
    </recommendedName>
</protein>
<dbReference type="RefSeq" id="WP_013536750.1">
    <property type="nucleotide sequence ID" value="NC_014924.1"/>
</dbReference>
<evidence type="ECO:0008006" key="4">
    <source>
        <dbReference type="Google" id="ProtNLM"/>
    </source>
</evidence>
<evidence type="ECO:0000256" key="1">
    <source>
        <dbReference type="SAM" id="Phobius"/>
    </source>
</evidence>
<dbReference type="OrthoDB" id="5956355at2"/>
<dbReference type="Proteomes" id="UP000008632">
    <property type="component" value="Chromosome"/>
</dbReference>
<evidence type="ECO:0000313" key="3">
    <source>
        <dbReference type="Proteomes" id="UP000008632"/>
    </source>
</evidence>
<keyword evidence="1" id="KW-1133">Transmembrane helix</keyword>
<dbReference type="AlphaFoldDB" id="E6WXF6"/>
<evidence type="ECO:0000313" key="2">
    <source>
        <dbReference type="EMBL" id="ADV28925.1"/>
    </source>
</evidence>
<dbReference type="KEGG" id="psu:Psesu_3102"/>
<organism evidence="2 3">
    <name type="scientific">Pseudoxanthomonas suwonensis (strain 11-1)</name>
    <dbReference type="NCBI Taxonomy" id="743721"/>
    <lineage>
        <taxon>Bacteria</taxon>
        <taxon>Pseudomonadati</taxon>
        <taxon>Pseudomonadota</taxon>
        <taxon>Gammaproteobacteria</taxon>
        <taxon>Lysobacterales</taxon>
        <taxon>Lysobacteraceae</taxon>
        <taxon>Pseudoxanthomonas</taxon>
    </lineage>
</organism>
<dbReference type="HOGENOM" id="CLU_121976_0_0_6"/>
<reference evidence="2 3" key="1">
    <citation type="submission" date="2011-01" db="EMBL/GenBank/DDBJ databases">
        <title>Complete sequence of Pseudoxanthomonas suwonensis 11-1.</title>
        <authorList>
            <consortium name="US DOE Joint Genome Institute"/>
            <person name="Lucas S."/>
            <person name="Copeland A."/>
            <person name="Lapidus A."/>
            <person name="Cheng J.-F."/>
            <person name="Goodwin L."/>
            <person name="Pitluck S."/>
            <person name="Teshima H."/>
            <person name="Detter J.C."/>
            <person name="Han C."/>
            <person name="Tapia R."/>
            <person name="Land M."/>
            <person name="Hauser L."/>
            <person name="Kyrpides N."/>
            <person name="Ivanova N."/>
            <person name="Ovchinnikova G."/>
            <person name="Siebers A.K."/>
            <person name="Allgaier M."/>
            <person name="Thelen M.P."/>
            <person name="Hugenholtz P."/>
            <person name="Gladden J."/>
            <person name="Woyke T."/>
        </authorList>
    </citation>
    <scope>NUCLEOTIDE SEQUENCE [LARGE SCALE GENOMIC DNA]</scope>
    <source>
        <strain evidence="3">11-1</strain>
    </source>
</reference>
<feature type="transmembrane region" description="Helical" evidence="1">
    <location>
        <begin position="104"/>
        <end position="124"/>
    </location>
</feature>
<dbReference type="EMBL" id="CP002446">
    <property type="protein sequence ID" value="ADV28925.1"/>
    <property type="molecule type" value="Genomic_DNA"/>
</dbReference>
<keyword evidence="1" id="KW-0812">Transmembrane</keyword>
<name>E6WXF6_PSEUU</name>